<evidence type="ECO:0000313" key="2">
    <source>
        <dbReference type="EMBL" id="MCF7568264.1"/>
    </source>
</evidence>
<comment type="caution">
    <text evidence="2">The sequence shown here is derived from an EMBL/GenBank/DDBJ whole genome shotgun (WGS) entry which is preliminary data.</text>
</comment>
<proteinExistence type="predicted"/>
<keyword evidence="1" id="KW-0472">Membrane</keyword>
<feature type="transmembrane region" description="Helical" evidence="1">
    <location>
        <begin position="45"/>
        <end position="63"/>
    </location>
</feature>
<feature type="transmembrane region" description="Helical" evidence="1">
    <location>
        <begin position="12"/>
        <end position="33"/>
    </location>
</feature>
<feature type="transmembrane region" description="Helical" evidence="1">
    <location>
        <begin position="83"/>
        <end position="102"/>
    </location>
</feature>
<keyword evidence="3" id="KW-1185">Reference proteome</keyword>
<dbReference type="AlphaFoldDB" id="A0AAE3EQB2"/>
<accession>A0AAE3EQB2</accession>
<feature type="transmembrane region" description="Helical" evidence="1">
    <location>
        <begin position="209"/>
        <end position="233"/>
    </location>
</feature>
<organism evidence="2 3">
    <name type="scientific">Wocania arenilitoris</name>
    <dbReference type="NCBI Taxonomy" id="2044858"/>
    <lineage>
        <taxon>Bacteria</taxon>
        <taxon>Pseudomonadati</taxon>
        <taxon>Bacteroidota</taxon>
        <taxon>Flavobacteriia</taxon>
        <taxon>Flavobacteriales</taxon>
        <taxon>Flavobacteriaceae</taxon>
        <taxon>Wocania</taxon>
    </lineage>
</organism>
<feature type="transmembrane region" description="Helical" evidence="1">
    <location>
        <begin position="182"/>
        <end position="202"/>
    </location>
</feature>
<sequence>MNKKRKISDHSFFLTMSIILFMIVFLGFSNHFFFRSFTDREPLPTFFIVHAIIFTLWYVAFVWQNWLTSKGKIIQHKTNGKFWSLFASAVLLSGGYVIYYTLQSYFETGDATFGISGLFWGNNFILFTFSAYVILGYLYRNKPQNHKRFFLLASISMLGPALGRMGRHSFMQISKDFMTNEAIYGLGGILILILVLTIYDFYKSRKLYWATIIGILWFFVGHMILIGILSSGLGQKLIESMR</sequence>
<evidence type="ECO:0000313" key="3">
    <source>
        <dbReference type="Proteomes" id="UP001199795"/>
    </source>
</evidence>
<dbReference type="RefSeq" id="WP_237239606.1">
    <property type="nucleotide sequence ID" value="NZ_JAKKDU010000007.1"/>
</dbReference>
<dbReference type="EMBL" id="JAKKDU010000007">
    <property type="protein sequence ID" value="MCF7568264.1"/>
    <property type="molecule type" value="Genomic_DNA"/>
</dbReference>
<gene>
    <name evidence="2" type="ORF">L3X37_07795</name>
</gene>
<name>A0AAE3EQB2_9FLAO</name>
<evidence type="ECO:0000256" key="1">
    <source>
        <dbReference type="SAM" id="Phobius"/>
    </source>
</evidence>
<protein>
    <submittedName>
        <fullName evidence="2">Uncharacterized protein</fullName>
    </submittedName>
</protein>
<dbReference type="Proteomes" id="UP001199795">
    <property type="component" value="Unassembled WGS sequence"/>
</dbReference>
<keyword evidence="1" id="KW-1133">Transmembrane helix</keyword>
<keyword evidence="1" id="KW-0812">Transmembrane</keyword>
<feature type="transmembrane region" description="Helical" evidence="1">
    <location>
        <begin position="114"/>
        <end position="137"/>
    </location>
</feature>
<reference evidence="2" key="1">
    <citation type="submission" date="2022-01" db="EMBL/GenBank/DDBJ databases">
        <title>Draft genome sequence of Sabulilitoribacter arenilitoris KCTC 52401.</title>
        <authorList>
            <person name="Oh J.-S."/>
        </authorList>
    </citation>
    <scope>NUCLEOTIDE SEQUENCE</scope>
    <source>
        <strain evidence="2">HMF6543</strain>
    </source>
</reference>